<accession>A0A4U6TEU4</accession>
<reference evidence="1" key="1">
    <citation type="submission" date="2019-03" db="EMBL/GenBank/DDBJ databases">
        <title>WGS assembly of Setaria viridis.</title>
        <authorList>
            <person name="Huang P."/>
            <person name="Jenkins J."/>
            <person name="Grimwood J."/>
            <person name="Barry K."/>
            <person name="Healey A."/>
            <person name="Mamidi S."/>
            <person name="Sreedasyam A."/>
            <person name="Shu S."/>
            <person name="Feldman M."/>
            <person name="Wu J."/>
            <person name="Yu Y."/>
            <person name="Chen C."/>
            <person name="Johnson J."/>
            <person name="Rokhsar D."/>
            <person name="Baxter I."/>
            <person name="Schmutz J."/>
            <person name="Brutnell T."/>
            <person name="Kellogg E."/>
        </authorList>
    </citation>
    <scope>NUCLEOTIDE SEQUENCE [LARGE SCALE GENOMIC DNA]</scope>
</reference>
<sequence>MKDVVDVKASDFIRLKHRAWALQKSTTMYPAST</sequence>
<dbReference type="Gramene" id="TKV95746">
    <property type="protein sequence ID" value="TKV95746"/>
    <property type="gene ID" value="SEVIR_9G382150v2"/>
</dbReference>
<dbReference type="Proteomes" id="UP000298652">
    <property type="component" value="Chromosome 9"/>
</dbReference>
<proteinExistence type="predicted"/>
<protein>
    <submittedName>
        <fullName evidence="1">Uncharacterized protein</fullName>
    </submittedName>
</protein>
<gene>
    <name evidence="1" type="ORF">SEVIR_9G382150v2</name>
</gene>
<name>A0A4U6TEU4_SETVI</name>
<organism evidence="1 2">
    <name type="scientific">Setaria viridis</name>
    <name type="common">Green bristlegrass</name>
    <name type="synonym">Setaria italica subsp. viridis</name>
    <dbReference type="NCBI Taxonomy" id="4556"/>
    <lineage>
        <taxon>Eukaryota</taxon>
        <taxon>Viridiplantae</taxon>
        <taxon>Streptophyta</taxon>
        <taxon>Embryophyta</taxon>
        <taxon>Tracheophyta</taxon>
        <taxon>Spermatophyta</taxon>
        <taxon>Magnoliopsida</taxon>
        <taxon>Liliopsida</taxon>
        <taxon>Poales</taxon>
        <taxon>Poaceae</taxon>
        <taxon>PACMAD clade</taxon>
        <taxon>Panicoideae</taxon>
        <taxon>Panicodae</taxon>
        <taxon>Paniceae</taxon>
        <taxon>Cenchrinae</taxon>
        <taxon>Setaria</taxon>
    </lineage>
</organism>
<evidence type="ECO:0000313" key="2">
    <source>
        <dbReference type="Proteomes" id="UP000298652"/>
    </source>
</evidence>
<keyword evidence="2" id="KW-1185">Reference proteome</keyword>
<dbReference type="EMBL" id="CM016560">
    <property type="protein sequence ID" value="TKV95746.1"/>
    <property type="molecule type" value="Genomic_DNA"/>
</dbReference>
<evidence type="ECO:0000313" key="1">
    <source>
        <dbReference type="EMBL" id="TKV95746.1"/>
    </source>
</evidence>
<dbReference type="AlphaFoldDB" id="A0A4U6TEU4"/>